<dbReference type="InParanoid" id="A0A1D6FU50"/>
<dbReference type="Pfam" id="PF00069">
    <property type="entry name" value="Pkinase"/>
    <property type="match status" value="1"/>
</dbReference>
<dbReference type="PROSITE" id="PS50032">
    <property type="entry name" value="KA1"/>
    <property type="match status" value="1"/>
</dbReference>
<dbReference type="PROSITE" id="PS00107">
    <property type="entry name" value="PROTEIN_KINASE_ATP"/>
    <property type="match status" value="1"/>
</dbReference>
<organism evidence="14">
    <name type="scientific">Zea mays</name>
    <name type="common">Maize</name>
    <dbReference type="NCBI Taxonomy" id="4577"/>
    <lineage>
        <taxon>Eukaryota</taxon>
        <taxon>Viridiplantae</taxon>
        <taxon>Streptophyta</taxon>
        <taxon>Embryophyta</taxon>
        <taxon>Tracheophyta</taxon>
        <taxon>Spermatophyta</taxon>
        <taxon>Magnoliopsida</taxon>
        <taxon>Liliopsida</taxon>
        <taxon>Poales</taxon>
        <taxon>Poaceae</taxon>
        <taxon>PACMAD clade</taxon>
        <taxon>Panicoideae</taxon>
        <taxon>Andropogonodae</taxon>
        <taxon>Andropogoneae</taxon>
        <taxon>Tripsacinae</taxon>
        <taxon>Zea</taxon>
    </lineage>
</organism>
<feature type="binding site" evidence="10">
    <location>
        <position position="356"/>
    </location>
    <ligand>
        <name>ATP</name>
        <dbReference type="ChEBI" id="CHEBI:30616"/>
    </ligand>
</feature>
<dbReference type="PANTHER" id="PTHR24346">
    <property type="entry name" value="MAP/MICROTUBULE AFFINITY-REGULATING KINASE"/>
    <property type="match status" value="1"/>
</dbReference>
<dbReference type="ExpressionAtlas" id="A0A1D6FU50">
    <property type="expression patterns" value="baseline and differential"/>
</dbReference>
<sequence>MEMVDDDGGPVRGAGATVQPEGRVRGVAAGRAVVRRLAAPPPGVPELPHQERRHVVVPDQHAGLAPEVAAVGVPANVAGRRRRGAWPGVGGSPVNEVLASLRQLRLGGGSPRSAPSGGSFLAGGYPFGSLKSPAGLYSLPSTPPTRSCPVMVTTASGATIMTVERLNLGLLVDEEPVMERVESGRALREKVFERLSKESAVPNDTVASANVEAHSASPLSVAGQLGFSPDSRAAELPLLGLASAANRASGSACSGGRHPAPCIFAAARGWGFGVGALQLQLQLRFLQPKANRLLFSLSPQISMICFGFDSGYTMEGAGRDANPLGGYRIGKTLGIGSFGKVKIAEHILTGHKVAIKILNRRKIRSMEMEEKVKREIKILRLFMHPHIIRLYEVIDTPADIYVVMEYVKSGELFDYIVEKGRLHEEEARRFFQQIISGVEYCHRNMVAHRDLKPENLLLDSKCNIKIADFGLSNVMRDGHFLKTSCGSPNYAAPEVISGKLYAGPEVDVWSCGVILYALLCGTLPFDDENIPNLFKKIKGGIYTLPSHLSPSARDLIPRMLVVDPMKRITIREIREHMWFKIQLPRYLAVPPPDTAQQVKKLDEETLNDVIKMGFDKNQLIESLHNRLQNEATVAYYLLMDNRLRTTSGYLGSEFQESMDPSFSQVHAETPTSATEHRQHVFTESPGSGLRQHFASERKWALGLQLYKTRDEKYLLDLQRVSGPQLLFLDLCSAFLTQLRVL</sequence>
<dbReference type="Gene3D" id="1.10.510.10">
    <property type="entry name" value="Transferase(Phosphotransferase) domain 1"/>
    <property type="match status" value="1"/>
</dbReference>
<comment type="catalytic activity">
    <reaction evidence="9">
        <text>L-seryl-[protein] + ATP = O-phospho-L-seryl-[protein] + ADP + H(+)</text>
        <dbReference type="Rhea" id="RHEA:17989"/>
        <dbReference type="Rhea" id="RHEA-COMP:9863"/>
        <dbReference type="Rhea" id="RHEA-COMP:11604"/>
        <dbReference type="ChEBI" id="CHEBI:15378"/>
        <dbReference type="ChEBI" id="CHEBI:29999"/>
        <dbReference type="ChEBI" id="CHEBI:30616"/>
        <dbReference type="ChEBI" id="CHEBI:83421"/>
        <dbReference type="ChEBI" id="CHEBI:456216"/>
        <dbReference type="EC" id="2.7.11.1"/>
    </reaction>
</comment>
<dbReference type="Pfam" id="PF02149">
    <property type="entry name" value="KA1"/>
    <property type="match status" value="1"/>
</dbReference>
<dbReference type="InterPro" id="IPR008271">
    <property type="entry name" value="Ser/Thr_kinase_AS"/>
</dbReference>
<evidence type="ECO:0000256" key="6">
    <source>
        <dbReference type="ARBA" id="ARBA00022777"/>
    </source>
</evidence>
<evidence type="ECO:0000256" key="8">
    <source>
        <dbReference type="ARBA" id="ARBA00047899"/>
    </source>
</evidence>
<evidence type="ECO:0000259" key="12">
    <source>
        <dbReference type="PROSITE" id="PS50030"/>
    </source>
</evidence>
<dbReference type="GO" id="GO:0004674">
    <property type="term" value="F:protein serine/threonine kinase activity"/>
    <property type="evidence" value="ECO:0007669"/>
    <property type="project" value="UniProtKB-KW"/>
</dbReference>
<comment type="catalytic activity">
    <reaction evidence="8">
        <text>L-threonyl-[protein] + ATP = O-phospho-L-threonyl-[protein] + ADP + H(+)</text>
        <dbReference type="Rhea" id="RHEA:46608"/>
        <dbReference type="Rhea" id="RHEA-COMP:11060"/>
        <dbReference type="Rhea" id="RHEA-COMP:11605"/>
        <dbReference type="ChEBI" id="CHEBI:15378"/>
        <dbReference type="ChEBI" id="CHEBI:30013"/>
        <dbReference type="ChEBI" id="CHEBI:30616"/>
        <dbReference type="ChEBI" id="CHEBI:61977"/>
        <dbReference type="ChEBI" id="CHEBI:456216"/>
        <dbReference type="EC" id="2.7.11.1"/>
    </reaction>
</comment>
<dbReference type="SMART" id="SM00165">
    <property type="entry name" value="UBA"/>
    <property type="match status" value="1"/>
</dbReference>
<dbReference type="IntAct" id="A0A1D6FU50">
    <property type="interactions" value="2"/>
</dbReference>
<dbReference type="PROSITE" id="PS50011">
    <property type="entry name" value="PROTEIN_KINASE_DOM"/>
    <property type="match status" value="1"/>
</dbReference>
<evidence type="ECO:0000259" key="13">
    <source>
        <dbReference type="PROSITE" id="PS50032"/>
    </source>
</evidence>
<comment type="similarity">
    <text evidence="1">Belongs to the protein kinase superfamily. CAMK Ser/Thr protein kinase family. SNF1 subfamily.</text>
</comment>
<protein>
    <recommendedName>
        <fullName evidence="2">non-specific serine/threonine protein kinase</fullName>
        <ecNumber evidence="2">2.7.11.1</ecNumber>
    </recommendedName>
</protein>
<evidence type="ECO:0000256" key="4">
    <source>
        <dbReference type="ARBA" id="ARBA00022679"/>
    </source>
</evidence>
<dbReference type="InterPro" id="IPR028375">
    <property type="entry name" value="KA1/Ssp2_C"/>
</dbReference>
<accession>A0A1D6FU50</accession>
<dbReference type="PANTHER" id="PTHR24346:SF82">
    <property type="entry name" value="KP78A-RELATED"/>
    <property type="match status" value="1"/>
</dbReference>
<dbReference type="CDD" id="cd14335">
    <property type="entry name" value="UBA_SnRK1_plant"/>
    <property type="match status" value="1"/>
</dbReference>
<evidence type="ECO:0000256" key="1">
    <source>
        <dbReference type="ARBA" id="ARBA00006234"/>
    </source>
</evidence>
<evidence type="ECO:0000313" key="14">
    <source>
        <dbReference type="EMBL" id="AQK95007.1"/>
    </source>
</evidence>
<dbReference type="PROSITE" id="PS00108">
    <property type="entry name" value="PROTEIN_KINASE_ST"/>
    <property type="match status" value="1"/>
</dbReference>
<dbReference type="InterPro" id="IPR011009">
    <property type="entry name" value="Kinase-like_dom_sf"/>
</dbReference>
<evidence type="ECO:0000256" key="5">
    <source>
        <dbReference type="ARBA" id="ARBA00022741"/>
    </source>
</evidence>
<dbReference type="SUPFAM" id="SSF103243">
    <property type="entry name" value="KA1-like"/>
    <property type="match status" value="1"/>
</dbReference>
<keyword evidence="5 10" id="KW-0547">Nucleotide-binding</keyword>
<evidence type="ECO:0000259" key="11">
    <source>
        <dbReference type="PROSITE" id="PS50011"/>
    </source>
</evidence>
<keyword evidence="6 14" id="KW-0418">Kinase</keyword>
<dbReference type="Pfam" id="PF00627">
    <property type="entry name" value="UBA"/>
    <property type="match status" value="1"/>
</dbReference>
<feature type="domain" description="KA1" evidence="13">
    <location>
        <begin position="692"/>
        <end position="740"/>
    </location>
</feature>
<proteinExistence type="inferred from homology"/>
<dbReference type="PROSITE" id="PS50030">
    <property type="entry name" value="UBA"/>
    <property type="match status" value="1"/>
</dbReference>
<dbReference type="SUPFAM" id="SSF56112">
    <property type="entry name" value="Protein kinase-like (PK-like)"/>
    <property type="match status" value="1"/>
</dbReference>
<dbReference type="EMBL" id="CM000784">
    <property type="protein sequence ID" value="AQK95006.1"/>
    <property type="molecule type" value="Genomic_DNA"/>
</dbReference>
<keyword evidence="4" id="KW-0808">Transferase</keyword>
<name>A0A1D6FU50_MAIZE</name>
<keyword evidence="3" id="KW-0723">Serine/threonine-protein kinase</keyword>
<dbReference type="CDD" id="cd14079">
    <property type="entry name" value="STKc_AMPK_alpha"/>
    <property type="match status" value="1"/>
</dbReference>
<dbReference type="InterPro" id="IPR000719">
    <property type="entry name" value="Prot_kinase_dom"/>
</dbReference>
<dbReference type="SMART" id="SM00220">
    <property type="entry name" value="S_TKc"/>
    <property type="match status" value="1"/>
</dbReference>
<dbReference type="FunFam" id="3.30.200.20:FF:000236">
    <property type="entry name" value="Non-specific serine/threonine protein kinase"/>
    <property type="match status" value="1"/>
</dbReference>
<dbReference type="InterPro" id="IPR015940">
    <property type="entry name" value="UBA"/>
</dbReference>
<dbReference type="FunFam" id="1.10.510.10:FF:000204">
    <property type="entry name" value="Non-specific serine/threonine protein kinase"/>
    <property type="match status" value="1"/>
</dbReference>
<evidence type="ECO:0000256" key="3">
    <source>
        <dbReference type="ARBA" id="ARBA00022527"/>
    </source>
</evidence>
<evidence type="ECO:0000256" key="7">
    <source>
        <dbReference type="ARBA" id="ARBA00022840"/>
    </source>
</evidence>
<dbReference type="EC" id="2.7.11.1" evidence="2"/>
<reference evidence="14" key="1">
    <citation type="submission" date="2015-12" db="EMBL/GenBank/DDBJ databases">
        <title>Update maize B73 reference genome by single molecule sequencing technologies.</title>
        <authorList>
            <consortium name="Maize Genome Sequencing Project"/>
            <person name="Ware D."/>
        </authorList>
    </citation>
    <scope>NUCLEOTIDE SEQUENCE</scope>
    <source>
        <tissue evidence="14">Seedling</tissue>
    </source>
</reference>
<dbReference type="STRING" id="4577.A0A1D6FU50"/>
<gene>
    <name evidence="14" type="ORF">ZEAMMB73_Zm00001d010811</name>
</gene>
<dbReference type="EMBL" id="CM000784">
    <property type="protein sequence ID" value="AQK95007.1"/>
    <property type="molecule type" value="Genomic_DNA"/>
</dbReference>
<feature type="domain" description="UBA" evidence="12">
    <location>
        <begin position="600"/>
        <end position="640"/>
    </location>
</feature>
<dbReference type="AlphaFoldDB" id="A0A1D6FU50"/>
<dbReference type="InterPro" id="IPR017441">
    <property type="entry name" value="Protein_kinase_ATP_BS"/>
</dbReference>
<dbReference type="Gene3D" id="3.30.310.80">
    <property type="entry name" value="Kinase associated domain 1, KA1"/>
    <property type="match status" value="1"/>
</dbReference>
<feature type="domain" description="Protein kinase" evidence="11">
    <location>
        <begin position="327"/>
        <end position="579"/>
    </location>
</feature>
<keyword evidence="7 10" id="KW-0067">ATP-binding</keyword>
<dbReference type="GO" id="GO:0005524">
    <property type="term" value="F:ATP binding"/>
    <property type="evidence" value="ECO:0007669"/>
    <property type="project" value="UniProtKB-UniRule"/>
</dbReference>
<evidence type="ECO:0000256" key="2">
    <source>
        <dbReference type="ARBA" id="ARBA00012513"/>
    </source>
</evidence>
<evidence type="ECO:0000256" key="10">
    <source>
        <dbReference type="PROSITE-ProRule" id="PRU10141"/>
    </source>
</evidence>
<dbReference type="InterPro" id="IPR001772">
    <property type="entry name" value="KA1_dom"/>
</dbReference>
<evidence type="ECO:0000256" key="9">
    <source>
        <dbReference type="ARBA" id="ARBA00048679"/>
    </source>
</evidence>
<dbReference type="SMR" id="A0A1D6FU50"/>